<dbReference type="SUPFAM" id="SSF52317">
    <property type="entry name" value="Class I glutamine amidotransferase-like"/>
    <property type="match status" value="1"/>
</dbReference>
<dbReference type="RefSeq" id="WP_068567635.1">
    <property type="nucleotide sequence ID" value="NZ_FNLF01000002.1"/>
</dbReference>
<dbReference type="Proteomes" id="UP000183053">
    <property type="component" value="Unassembled WGS sequence"/>
</dbReference>
<dbReference type="InterPro" id="IPR052158">
    <property type="entry name" value="INH-QAR"/>
</dbReference>
<name>A0A1H1FCV3_9ACTN</name>
<dbReference type="EMBL" id="FNLF01000002">
    <property type="protein sequence ID" value="SDQ98913.1"/>
    <property type="molecule type" value="Genomic_DNA"/>
</dbReference>
<keyword evidence="3" id="KW-1185">Reference proteome</keyword>
<dbReference type="STRING" id="47312.SAMN04489765_2652"/>
<dbReference type="PANTHER" id="PTHR43130">
    <property type="entry name" value="ARAC-FAMILY TRANSCRIPTIONAL REGULATOR"/>
    <property type="match status" value="1"/>
</dbReference>
<sequence>MTPRAVQIVLFDGFELLDVFGPVELFGLIPEHFAVTFLAPDAAPVRSSQGVTVNADHTYATAPEPDIILVPGGVATREVIRDEAFLSWLRAHGAAARLVTSVCTGSALLAAAGMLEGYRATSNKMAFRWAETFGESVDWVAHVRWVEDRDRWTSSGVAAGMDMTVALIRALYGDDVAAAAADTAELDYRTDSTEDPFAALHGL</sequence>
<dbReference type="InterPro" id="IPR002818">
    <property type="entry name" value="DJ-1/PfpI"/>
</dbReference>
<dbReference type="PANTHER" id="PTHR43130:SF15">
    <property type="entry name" value="THIJ_PFPI FAMILY PROTEIN (AFU_ORTHOLOGUE AFUA_5G14240)"/>
    <property type="match status" value="1"/>
</dbReference>
<organism evidence="2 3">
    <name type="scientific">Tsukamurella pulmonis</name>
    <dbReference type="NCBI Taxonomy" id="47312"/>
    <lineage>
        <taxon>Bacteria</taxon>
        <taxon>Bacillati</taxon>
        <taxon>Actinomycetota</taxon>
        <taxon>Actinomycetes</taxon>
        <taxon>Mycobacteriales</taxon>
        <taxon>Tsukamurellaceae</taxon>
        <taxon>Tsukamurella</taxon>
    </lineage>
</organism>
<evidence type="ECO:0000259" key="1">
    <source>
        <dbReference type="Pfam" id="PF01965"/>
    </source>
</evidence>
<protein>
    <submittedName>
        <fullName evidence="2">DJ-1/PfpI family protein</fullName>
    </submittedName>
</protein>
<proteinExistence type="predicted"/>
<accession>A0A1H1FCV3</accession>
<reference evidence="3" key="1">
    <citation type="submission" date="2016-10" db="EMBL/GenBank/DDBJ databases">
        <authorList>
            <person name="Varghese N."/>
            <person name="Submissions S."/>
        </authorList>
    </citation>
    <scope>NUCLEOTIDE SEQUENCE [LARGE SCALE GENOMIC DNA]</scope>
    <source>
        <strain evidence="3">DSM 44142</strain>
    </source>
</reference>
<dbReference type="OrthoDB" id="4265717at2"/>
<dbReference type="Pfam" id="PF01965">
    <property type="entry name" value="DJ-1_PfpI"/>
    <property type="match status" value="1"/>
</dbReference>
<evidence type="ECO:0000313" key="3">
    <source>
        <dbReference type="Proteomes" id="UP000183053"/>
    </source>
</evidence>
<dbReference type="InterPro" id="IPR029062">
    <property type="entry name" value="Class_I_gatase-like"/>
</dbReference>
<evidence type="ECO:0000313" key="2">
    <source>
        <dbReference type="EMBL" id="SDQ98913.1"/>
    </source>
</evidence>
<dbReference type="CDD" id="cd03139">
    <property type="entry name" value="GATase1_PfpI_2"/>
    <property type="match status" value="1"/>
</dbReference>
<feature type="domain" description="DJ-1/PfpI" evidence="1">
    <location>
        <begin position="6"/>
        <end position="169"/>
    </location>
</feature>
<gene>
    <name evidence="2" type="ORF">SAMN04489765_2652</name>
</gene>
<dbReference type="AlphaFoldDB" id="A0A1H1FCV3"/>
<dbReference type="Gene3D" id="3.40.50.880">
    <property type="match status" value="1"/>
</dbReference>